<gene>
    <name evidence="2" type="ORF">Afil01_66180</name>
</gene>
<dbReference type="AlphaFoldDB" id="A0A9W6SSS5"/>
<feature type="compositionally biased region" description="Basic and acidic residues" evidence="1">
    <location>
        <begin position="338"/>
        <end position="348"/>
    </location>
</feature>
<feature type="region of interest" description="Disordered" evidence="1">
    <location>
        <begin position="311"/>
        <end position="397"/>
    </location>
</feature>
<accession>A0A9W6SSS5</accession>
<evidence type="ECO:0000313" key="2">
    <source>
        <dbReference type="EMBL" id="GLZ81811.1"/>
    </source>
</evidence>
<feature type="region of interest" description="Disordered" evidence="1">
    <location>
        <begin position="219"/>
        <end position="245"/>
    </location>
</feature>
<feature type="region of interest" description="Disordered" evidence="1">
    <location>
        <begin position="176"/>
        <end position="196"/>
    </location>
</feature>
<comment type="caution">
    <text evidence="2">The sequence shown here is derived from an EMBL/GenBank/DDBJ whole genome shotgun (WGS) entry which is preliminary data.</text>
</comment>
<name>A0A9W6SSS5_9ACTN</name>
<organism evidence="2 3">
    <name type="scientific">Actinorhabdospora filicis</name>
    <dbReference type="NCBI Taxonomy" id="1785913"/>
    <lineage>
        <taxon>Bacteria</taxon>
        <taxon>Bacillati</taxon>
        <taxon>Actinomycetota</taxon>
        <taxon>Actinomycetes</taxon>
        <taxon>Micromonosporales</taxon>
        <taxon>Micromonosporaceae</taxon>
        <taxon>Actinorhabdospora</taxon>
    </lineage>
</organism>
<proteinExistence type="predicted"/>
<reference evidence="2" key="1">
    <citation type="submission" date="2023-03" db="EMBL/GenBank/DDBJ databases">
        <title>Actinorhabdospora filicis NBRC 111898.</title>
        <authorList>
            <person name="Ichikawa N."/>
            <person name="Sato H."/>
            <person name="Tonouchi N."/>
        </authorList>
    </citation>
    <scope>NUCLEOTIDE SEQUENCE</scope>
    <source>
        <strain evidence="2">NBRC 111898</strain>
    </source>
</reference>
<dbReference type="RefSeq" id="WP_285667366.1">
    <property type="nucleotide sequence ID" value="NZ_BSTX01000007.1"/>
</dbReference>
<evidence type="ECO:0000313" key="3">
    <source>
        <dbReference type="Proteomes" id="UP001165079"/>
    </source>
</evidence>
<protein>
    <recommendedName>
        <fullName evidence="4">WXG100 family type VII secretion target</fullName>
    </recommendedName>
</protein>
<feature type="compositionally biased region" description="Low complexity" evidence="1">
    <location>
        <begin position="311"/>
        <end position="337"/>
    </location>
</feature>
<dbReference type="Proteomes" id="UP001165079">
    <property type="component" value="Unassembled WGS sequence"/>
</dbReference>
<evidence type="ECO:0008006" key="4">
    <source>
        <dbReference type="Google" id="ProtNLM"/>
    </source>
</evidence>
<keyword evidence="3" id="KW-1185">Reference proteome</keyword>
<dbReference type="EMBL" id="BSTX01000007">
    <property type="protein sequence ID" value="GLZ81811.1"/>
    <property type="molecule type" value="Genomic_DNA"/>
</dbReference>
<evidence type="ECO:0000256" key="1">
    <source>
        <dbReference type="SAM" id="MobiDB-lite"/>
    </source>
</evidence>
<sequence length="397" mass="41219">MSDLDAYLPPYQSQDHAALWKSLQAGDPGQIDGLAATWVNPIRATLDDFVLDLDRDLTDLMDYWSEKTEGGAEFKRRLSLVIQFADQLAGHVGTIKDNLHAWKTALETAQGNAPDPADTDDSGRTIAGAAIGTAILGPAGALIGGLIGHEQDEEQRREAREKIIMIIAELAREYDTKEEIKSPPPLPPVDLPDSVNHGNPGMKAIDGTVIPTASAFTPKAIATPDDGEPAPEKPGEPPVIGPPGGETDLLGVGDGTLTGVNVGTSGTLGFAAPGGSTFAASPLSGGAGLFPGAATLRGGRPSVTALESAKSPAAAKTEAAKAVPNAKAPARPPSARTAPDEESRDRVYETWLTEDDMVWGDAAEPAPATLGARFVPEPPEPPRAAVKEIEGPPENLA</sequence>